<evidence type="ECO:0000256" key="3">
    <source>
        <dbReference type="ARBA" id="ARBA00022722"/>
    </source>
</evidence>
<evidence type="ECO:0000259" key="11">
    <source>
        <dbReference type="PROSITE" id="PS51643"/>
    </source>
</evidence>
<dbReference type="InterPro" id="IPR011545">
    <property type="entry name" value="DEAD/DEAH_box_helicase_dom"/>
</dbReference>
<dbReference type="GO" id="GO:0016787">
    <property type="term" value="F:hydrolase activity"/>
    <property type="evidence" value="ECO:0007669"/>
    <property type="project" value="UniProtKB-KW"/>
</dbReference>
<comment type="caution">
    <text evidence="12">The sequence shown here is derived from an EMBL/GenBank/DDBJ whole genome shotgun (WGS) entry which is preliminary data.</text>
</comment>
<evidence type="ECO:0000256" key="9">
    <source>
        <dbReference type="ARBA" id="ARBA00023118"/>
    </source>
</evidence>
<dbReference type="Pfam" id="PF22590">
    <property type="entry name" value="Cas3-like_C_2"/>
    <property type="match status" value="1"/>
</dbReference>
<dbReference type="SMART" id="SM00487">
    <property type="entry name" value="DEXDc"/>
    <property type="match status" value="1"/>
</dbReference>
<dbReference type="Pfam" id="PF18019">
    <property type="entry name" value="Cas3_HD"/>
    <property type="match status" value="1"/>
</dbReference>
<accession>A0A7V6DNH0</accession>
<evidence type="ECO:0000256" key="1">
    <source>
        <dbReference type="ARBA" id="ARBA00006847"/>
    </source>
</evidence>
<dbReference type="Gene3D" id="1.10.3210.30">
    <property type="match status" value="1"/>
</dbReference>
<dbReference type="InterPro" id="IPR027417">
    <property type="entry name" value="P-loop_NTPase"/>
</dbReference>
<dbReference type="GO" id="GO:0005524">
    <property type="term" value="F:ATP binding"/>
    <property type="evidence" value="ECO:0007669"/>
    <property type="project" value="UniProtKB-KW"/>
</dbReference>
<keyword evidence="9" id="KW-0051">Antiviral defense</keyword>
<organism evidence="12">
    <name type="scientific">Desulfobacca acetoxidans</name>
    <dbReference type="NCBI Taxonomy" id="60893"/>
    <lineage>
        <taxon>Bacteria</taxon>
        <taxon>Pseudomonadati</taxon>
        <taxon>Thermodesulfobacteriota</taxon>
        <taxon>Desulfobaccia</taxon>
        <taxon>Desulfobaccales</taxon>
        <taxon>Desulfobaccaceae</taxon>
        <taxon>Desulfobacca</taxon>
    </lineage>
</organism>
<comment type="similarity">
    <text evidence="1">In the N-terminal section; belongs to the CRISPR-associated nuclease Cas3-HD family.</text>
</comment>
<dbReference type="NCBIfam" id="TIGR01596">
    <property type="entry name" value="cas3_HD"/>
    <property type="match status" value="1"/>
</dbReference>
<dbReference type="GO" id="GO:0051607">
    <property type="term" value="P:defense response to virus"/>
    <property type="evidence" value="ECO:0007669"/>
    <property type="project" value="UniProtKB-KW"/>
</dbReference>
<proteinExistence type="inferred from homology"/>
<keyword evidence="4" id="KW-0479">Metal-binding</keyword>
<comment type="similarity">
    <text evidence="2">In the central section; belongs to the CRISPR-associated helicase Cas3 family.</text>
</comment>
<keyword evidence="5" id="KW-0547">Nucleotide-binding</keyword>
<evidence type="ECO:0000256" key="5">
    <source>
        <dbReference type="ARBA" id="ARBA00022741"/>
    </source>
</evidence>
<evidence type="ECO:0000259" key="10">
    <source>
        <dbReference type="PROSITE" id="PS51192"/>
    </source>
</evidence>
<evidence type="ECO:0000256" key="7">
    <source>
        <dbReference type="ARBA" id="ARBA00022806"/>
    </source>
</evidence>
<keyword evidence="3" id="KW-0540">Nuclease</keyword>
<dbReference type="AlphaFoldDB" id="A0A7V6DNH0"/>
<reference evidence="12" key="1">
    <citation type="journal article" date="2020" name="mSystems">
        <title>Genome- and Community-Level Interaction Insights into Carbon Utilization and Element Cycling Functions of Hydrothermarchaeota in Hydrothermal Sediment.</title>
        <authorList>
            <person name="Zhou Z."/>
            <person name="Liu Y."/>
            <person name="Xu W."/>
            <person name="Pan J."/>
            <person name="Luo Z.H."/>
            <person name="Li M."/>
        </authorList>
    </citation>
    <scope>NUCLEOTIDE SEQUENCE [LARGE SCALE GENOMIC DNA]</scope>
    <source>
        <strain evidence="12">SpSt-767</strain>
    </source>
</reference>
<evidence type="ECO:0000256" key="4">
    <source>
        <dbReference type="ARBA" id="ARBA00022723"/>
    </source>
</evidence>
<dbReference type="GO" id="GO:0004518">
    <property type="term" value="F:nuclease activity"/>
    <property type="evidence" value="ECO:0007669"/>
    <property type="project" value="UniProtKB-KW"/>
</dbReference>
<feature type="domain" description="HD Cas3-type" evidence="11">
    <location>
        <begin position="8"/>
        <end position="161"/>
    </location>
</feature>
<sequence>MYAHSENASGEKHSLKQHLDEVARLASGFAAKFQAGPWGYLAGLLHDLGKFNPAFQDYLSGKTIRGPDHSSAGAILLGQRQYWEGLAFLLAGHHGGLPQPELLKQRLQDKARDSTTFEICQEADNLLALPESPPLPHLNSCLQVELFLRMLFSALVDADFLDTEQHFKPEISDLRKKPYDLGALALLLNQDQTRKFAEYKPNMVNQARREIYHACLAAAPRPPGIFRLTVPTGGGKTRSGLAFALEHAVRYKKHRLIVALPYTSIIDQTAQVYHEIFGGDHVLEHHSAVTFSDREEDFLQNQWARLAAENWDAPIIVTTTVQLFESLLAHKPSACRKLHNLAQSIIILDEVQTLPTPLLAPILDVLQQLVDRYGVTLVLSTATQPALADANSPYFKGLRGEIREIVPDPARYFQALRRVTYKHPPEPWSWARVAQEMRGALQCLAVVNTKSDALALLDAMDDPEALHLSTCLCMAHRREVIGDIKKRLADGRPCRVVATQVVEAGVDLDFPMVLRALGPLDRIVQAAGRCNREGRLAPEEARVIVFRPEDGKMPPGDYRTGADLASSLLKTSDLDLHKPDAFERYYQQLYQAVDTDKHRINELRTRLNFPEVAARFRLIDDDTVPLVVRWPRECSPVEGLLAQLLKPGGVMDGEVRLLLRHLQPFLVNVRRRVLPDYQRRDLVRELPLGLWEWLGHYHEVRGLCDTAIDPEALVI</sequence>
<keyword evidence="6" id="KW-0378">Hydrolase</keyword>
<evidence type="ECO:0000256" key="6">
    <source>
        <dbReference type="ARBA" id="ARBA00022801"/>
    </source>
</evidence>
<dbReference type="InterPro" id="IPR038257">
    <property type="entry name" value="CRISPR-assoc_Cas3_HD_sf"/>
</dbReference>
<dbReference type="EMBL" id="DTGR01000006">
    <property type="protein sequence ID" value="HHS28121.1"/>
    <property type="molecule type" value="Genomic_DNA"/>
</dbReference>
<keyword evidence="7" id="KW-0347">Helicase</keyword>
<dbReference type="SUPFAM" id="SSF109604">
    <property type="entry name" value="HD-domain/PDEase-like"/>
    <property type="match status" value="1"/>
</dbReference>
<dbReference type="GO" id="GO:0046872">
    <property type="term" value="F:metal ion binding"/>
    <property type="evidence" value="ECO:0007669"/>
    <property type="project" value="UniProtKB-KW"/>
</dbReference>
<dbReference type="InterPro" id="IPR054712">
    <property type="entry name" value="Cas3-like_dom"/>
</dbReference>
<dbReference type="PROSITE" id="PS51192">
    <property type="entry name" value="HELICASE_ATP_BIND_1"/>
    <property type="match status" value="1"/>
</dbReference>
<evidence type="ECO:0000256" key="8">
    <source>
        <dbReference type="ARBA" id="ARBA00022840"/>
    </source>
</evidence>
<dbReference type="GO" id="GO:0004386">
    <property type="term" value="F:helicase activity"/>
    <property type="evidence" value="ECO:0007669"/>
    <property type="project" value="UniProtKB-KW"/>
</dbReference>
<dbReference type="InterPro" id="IPR014001">
    <property type="entry name" value="Helicase_ATP-bd"/>
</dbReference>
<dbReference type="InterPro" id="IPR006483">
    <property type="entry name" value="CRISPR-assoc_Cas3_HD"/>
</dbReference>
<name>A0A7V6DNH0_9BACT</name>
<feature type="domain" description="Helicase ATP-binding" evidence="10">
    <location>
        <begin position="217"/>
        <end position="402"/>
    </location>
</feature>
<dbReference type="SUPFAM" id="SSF52540">
    <property type="entry name" value="P-loop containing nucleoside triphosphate hydrolases"/>
    <property type="match status" value="1"/>
</dbReference>
<dbReference type="CDD" id="cd17930">
    <property type="entry name" value="DEXHc_cas3"/>
    <property type="match status" value="1"/>
</dbReference>
<dbReference type="PROSITE" id="PS51643">
    <property type="entry name" value="HD_CAS3"/>
    <property type="match status" value="1"/>
</dbReference>
<dbReference type="NCBIfam" id="TIGR01587">
    <property type="entry name" value="cas3_core"/>
    <property type="match status" value="1"/>
</dbReference>
<protein>
    <submittedName>
        <fullName evidence="12">CRISPR-associated helicase Cas3</fullName>
    </submittedName>
</protein>
<evidence type="ECO:0000313" key="12">
    <source>
        <dbReference type="EMBL" id="HHS28121.1"/>
    </source>
</evidence>
<dbReference type="CDD" id="cd09641">
    <property type="entry name" value="Cas3''_I"/>
    <property type="match status" value="1"/>
</dbReference>
<evidence type="ECO:0000256" key="2">
    <source>
        <dbReference type="ARBA" id="ARBA00009046"/>
    </source>
</evidence>
<dbReference type="Pfam" id="PF00270">
    <property type="entry name" value="DEAD"/>
    <property type="match status" value="1"/>
</dbReference>
<dbReference type="GO" id="GO:0003676">
    <property type="term" value="F:nucleic acid binding"/>
    <property type="evidence" value="ECO:0007669"/>
    <property type="project" value="InterPro"/>
</dbReference>
<keyword evidence="8" id="KW-0067">ATP-binding</keyword>
<gene>
    <name evidence="12" type="primary">cas3</name>
    <name evidence="12" type="ORF">ENV52_00260</name>
</gene>
<dbReference type="Gene3D" id="3.40.50.300">
    <property type="entry name" value="P-loop containing nucleotide triphosphate hydrolases"/>
    <property type="match status" value="1"/>
</dbReference>
<dbReference type="InterPro" id="IPR006474">
    <property type="entry name" value="Helicase_Cas3_CRISPR-ass_core"/>
</dbReference>